<dbReference type="Pfam" id="PF00830">
    <property type="entry name" value="Ribosomal_L28"/>
    <property type="match status" value="1"/>
</dbReference>
<dbReference type="InterPro" id="IPR034704">
    <property type="entry name" value="Ribosomal_bL28/bL31-like_sf"/>
</dbReference>
<protein>
    <recommendedName>
        <fullName evidence="4">Large ribosomal subunit protein bL28</fullName>
    </recommendedName>
</protein>
<proteinExistence type="inferred from homology"/>
<dbReference type="GO" id="GO:0006412">
    <property type="term" value="P:translation"/>
    <property type="evidence" value="ECO:0007669"/>
    <property type="project" value="UniProtKB-UniRule"/>
</dbReference>
<evidence type="ECO:0000256" key="3">
    <source>
        <dbReference type="ARBA" id="ARBA00023274"/>
    </source>
</evidence>
<dbReference type="GO" id="GO:0003735">
    <property type="term" value="F:structural constituent of ribosome"/>
    <property type="evidence" value="ECO:0007669"/>
    <property type="project" value="InterPro"/>
</dbReference>
<comment type="similarity">
    <text evidence="1 4">Belongs to the bacterial ribosomal protein bL28 family.</text>
</comment>
<comment type="caution">
    <text evidence="5">The sequence shown here is derived from an EMBL/GenBank/DDBJ whole genome shotgun (WGS) entry which is preliminary data.</text>
</comment>
<dbReference type="AlphaFoldDB" id="A0A832R9P9"/>
<keyword evidence="2 4" id="KW-0689">Ribosomal protein</keyword>
<evidence type="ECO:0000313" key="5">
    <source>
        <dbReference type="EMBL" id="HHX99182.1"/>
    </source>
</evidence>
<name>A0A832R9P9_9BACT</name>
<accession>A0A832R9P9</accession>
<dbReference type="Gene3D" id="2.30.170.40">
    <property type="entry name" value="Ribosomal protein L28/L24"/>
    <property type="match status" value="1"/>
</dbReference>
<dbReference type="InterPro" id="IPR050096">
    <property type="entry name" value="Bacterial_rp_bL28"/>
</dbReference>
<gene>
    <name evidence="4" type="primary">rpmB</name>
    <name evidence="5" type="ORF">GX533_00640</name>
</gene>
<dbReference type="InterPro" id="IPR026569">
    <property type="entry name" value="Ribosomal_bL28"/>
</dbReference>
<evidence type="ECO:0000256" key="2">
    <source>
        <dbReference type="ARBA" id="ARBA00022980"/>
    </source>
</evidence>
<dbReference type="GO" id="GO:1990904">
    <property type="term" value="C:ribonucleoprotein complex"/>
    <property type="evidence" value="ECO:0007669"/>
    <property type="project" value="UniProtKB-KW"/>
</dbReference>
<evidence type="ECO:0000313" key="6">
    <source>
        <dbReference type="Proteomes" id="UP000576550"/>
    </source>
</evidence>
<dbReference type="GO" id="GO:0005840">
    <property type="term" value="C:ribosome"/>
    <property type="evidence" value="ECO:0007669"/>
    <property type="project" value="UniProtKB-KW"/>
</dbReference>
<evidence type="ECO:0000256" key="4">
    <source>
        <dbReference type="HAMAP-Rule" id="MF_00373"/>
    </source>
</evidence>
<dbReference type="HAMAP" id="MF_00373">
    <property type="entry name" value="Ribosomal_bL28"/>
    <property type="match status" value="1"/>
</dbReference>
<dbReference type="EMBL" id="DUTP01000001">
    <property type="protein sequence ID" value="HHX99182.1"/>
    <property type="molecule type" value="Genomic_DNA"/>
</dbReference>
<keyword evidence="3 4" id="KW-0687">Ribonucleoprotein</keyword>
<organism evidence="5 6">
    <name type="scientific">Candidatus Dojkabacteria bacterium</name>
    <dbReference type="NCBI Taxonomy" id="2099670"/>
    <lineage>
        <taxon>Bacteria</taxon>
        <taxon>Candidatus Dojkabacteria</taxon>
    </lineage>
</organism>
<sequence>MAKMCELCGKSTVSGNRIQHKHSVGWRYKAPKTKRAFVPNLRKIDVDIEGTPKRINACMKCYKRLRKEQE</sequence>
<evidence type="ECO:0000256" key="1">
    <source>
        <dbReference type="ARBA" id="ARBA00008760"/>
    </source>
</evidence>
<reference evidence="5 6" key="1">
    <citation type="journal article" date="2020" name="Biotechnol. Biofuels">
        <title>New insights from the biogas microbiome by comprehensive genome-resolved metagenomics of nearly 1600 species originating from multiple anaerobic digesters.</title>
        <authorList>
            <person name="Campanaro S."/>
            <person name="Treu L."/>
            <person name="Rodriguez-R L.M."/>
            <person name="Kovalovszki A."/>
            <person name="Ziels R.M."/>
            <person name="Maus I."/>
            <person name="Zhu X."/>
            <person name="Kougias P.G."/>
            <person name="Basile A."/>
            <person name="Luo G."/>
            <person name="Schluter A."/>
            <person name="Konstantinidis K.T."/>
            <person name="Angelidaki I."/>
        </authorList>
    </citation>
    <scope>NUCLEOTIDE SEQUENCE [LARGE SCALE GENOMIC DNA]</scope>
    <source>
        <strain evidence="5">AS05jafATM_89</strain>
    </source>
</reference>
<dbReference type="InterPro" id="IPR037147">
    <property type="entry name" value="Ribosomal_bL28_sf"/>
</dbReference>
<dbReference type="PANTHER" id="PTHR39080">
    <property type="entry name" value="50S RIBOSOMAL PROTEIN L28"/>
    <property type="match status" value="1"/>
</dbReference>
<dbReference type="SUPFAM" id="SSF143800">
    <property type="entry name" value="L28p-like"/>
    <property type="match status" value="1"/>
</dbReference>
<dbReference type="Proteomes" id="UP000576550">
    <property type="component" value="Unassembled WGS sequence"/>
</dbReference>
<dbReference type="PANTHER" id="PTHR39080:SF1">
    <property type="entry name" value="LARGE RIBOSOMAL SUBUNIT PROTEIN BL28A"/>
    <property type="match status" value="1"/>
</dbReference>